<dbReference type="InterPro" id="IPR013317">
    <property type="entry name" value="DnaA_dom"/>
</dbReference>
<dbReference type="InterPro" id="IPR003593">
    <property type="entry name" value="AAA+_ATPase"/>
</dbReference>
<organism evidence="2 3">
    <name type="scientific">Lactobacillus amylovorus</name>
    <dbReference type="NCBI Taxonomy" id="1604"/>
    <lineage>
        <taxon>Bacteria</taxon>
        <taxon>Bacillati</taxon>
        <taxon>Bacillota</taxon>
        <taxon>Bacilli</taxon>
        <taxon>Lactobacillales</taxon>
        <taxon>Lactobacillaceae</taxon>
        <taxon>Lactobacillus</taxon>
    </lineage>
</organism>
<dbReference type="SUPFAM" id="SSF52540">
    <property type="entry name" value="P-loop containing nucleoside triphosphate hydrolases"/>
    <property type="match status" value="1"/>
</dbReference>
<dbReference type="SMART" id="SM00382">
    <property type="entry name" value="AAA"/>
    <property type="match status" value="1"/>
</dbReference>
<comment type="caution">
    <text evidence="2">The sequence shown here is derived from an EMBL/GenBank/DDBJ whole genome shotgun (WGS) entry which is preliminary data.</text>
</comment>
<dbReference type="CDD" id="cd00009">
    <property type="entry name" value="AAA"/>
    <property type="match status" value="1"/>
</dbReference>
<feature type="domain" description="AAA+ ATPase" evidence="1">
    <location>
        <begin position="124"/>
        <end position="270"/>
    </location>
</feature>
<dbReference type="InterPro" id="IPR027417">
    <property type="entry name" value="P-loop_NTPase"/>
</dbReference>
<dbReference type="PANTHER" id="PTHR30050:SF4">
    <property type="entry name" value="ATP-BINDING PROTEIN RV3427C IN INSERTION SEQUENCE-RELATED"/>
    <property type="match status" value="1"/>
</dbReference>
<evidence type="ECO:0000313" key="3">
    <source>
        <dbReference type="Proteomes" id="UP001141981"/>
    </source>
</evidence>
<reference evidence="2" key="1">
    <citation type="journal article" date="2022" name="Microorganisms">
        <title>Antibiotic Susceptibility, Resistance Gene Determinants and Corresponding Genomic Regions in Lactobacillus amylovorus Isolates Derived from Wild Boars and Domestic Pigs.</title>
        <authorList>
            <person name="Moravkova M."/>
            <person name="Kostovova I."/>
            <person name="Kavanova K."/>
            <person name="Pechar R."/>
            <person name="Stanek S."/>
            <person name="Brychta A."/>
            <person name="Zeman M."/>
            <person name="Kubasova T."/>
        </authorList>
    </citation>
    <scope>NUCLEOTIDE SEQUENCE</scope>
    <source>
        <strain evidence="2">M490A</strain>
    </source>
</reference>
<sequence length="274" mass="31299">MKNRMQSVKDFEKRVKVAGLSFVVKKSDKICPLHKTQMVYTDKSPQPFCIKCQHEAVEKRKKELDRTNSVQVIRKDLRQLSLVDDPKEYSYTFDNFKAPSGSKEAQMKDIARKLAGEYYKDRNLNFNTVLYGTPGQGKTHLAMAMLNAVNEFSNPAQRCLFVNVTSLFLAIRSSFDNPMEKWTEQYAVHALSNADLLVIDDLGSESVMSTKGEASQFVQRVLYQVTNRQKRIIITTNLTMSELRQAYNAKLVSRLLAGSKGKQLDFSGIQDKRY</sequence>
<dbReference type="PANTHER" id="PTHR30050">
    <property type="entry name" value="CHROMOSOMAL REPLICATION INITIATOR PROTEIN DNAA"/>
    <property type="match status" value="1"/>
</dbReference>
<name>A0A9X4AAJ9_LACAM</name>
<proteinExistence type="predicted"/>
<dbReference type="Gene3D" id="3.40.50.300">
    <property type="entry name" value="P-loop containing nucleotide triphosphate hydrolases"/>
    <property type="match status" value="1"/>
</dbReference>
<gene>
    <name evidence="2" type="ORF">ODU72_04950</name>
</gene>
<evidence type="ECO:0000313" key="2">
    <source>
        <dbReference type="EMBL" id="MDB6258027.1"/>
    </source>
</evidence>
<evidence type="ECO:0000259" key="1">
    <source>
        <dbReference type="SMART" id="SM00382"/>
    </source>
</evidence>
<dbReference type="Proteomes" id="UP001141981">
    <property type="component" value="Unassembled WGS sequence"/>
</dbReference>
<dbReference type="EMBL" id="JAOTGY010000007">
    <property type="protein sequence ID" value="MDB6258027.1"/>
    <property type="molecule type" value="Genomic_DNA"/>
</dbReference>
<reference evidence="2" key="2">
    <citation type="submission" date="2022-10" db="EMBL/GenBank/DDBJ databases">
        <authorList>
            <person name="Kostovova I."/>
            <person name="Moravkova M."/>
            <person name="Pechar R."/>
        </authorList>
    </citation>
    <scope>NUCLEOTIDE SEQUENCE</scope>
    <source>
        <strain evidence="2">M490A</strain>
    </source>
</reference>
<protein>
    <submittedName>
        <fullName evidence="2">DnaA/Hda family protein</fullName>
    </submittedName>
</protein>
<accession>A0A9X4AAJ9</accession>
<dbReference type="GO" id="GO:0006260">
    <property type="term" value="P:DNA replication"/>
    <property type="evidence" value="ECO:0007669"/>
    <property type="project" value="TreeGrafter"/>
</dbReference>
<dbReference type="AlphaFoldDB" id="A0A9X4AAJ9"/>
<dbReference type="RefSeq" id="WP_271880782.1">
    <property type="nucleotide sequence ID" value="NZ_JAOTGY010000007.1"/>
</dbReference>
<dbReference type="Pfam" id="PF00308">
    <property type="entry name" value="Bac_DnaA"/>
    <property type="match status" value="1"/>
</dbReference>